<protein>
    <submittedName>
        <fullName evidence="1">Uncharacterized protein</fullName>
    </submittedName>
</protein>
<evidence type="ECO:0000313" key="1">
    <source>
        <dbReference type="EMBL" id="SVD56465.1"/>
    </source>
</evidence>
<proteinExistence type="predicted"/>
<organism evidence="1">
    <name type="scientific">marine metagenome</name>
    <dbReference type="NCBI Taxonomy" id="408172"/>
    <lineage>
        <taxon>unclassified sequences</taxon>
        <taxon>metagenomes</taxon>
        <taxon>ecological metagenomes</taxon>
    </lineage>
</organism>
<reference evidence="1" key="1">
    <citation type="submission" date="2018-05" db="EMBL/GenBank/DDBJ databases">
        <authorList>
            <person name="Lanie J.A."/>
            <person name="Ng W.-L."/>
            <person name="Kazmierczak K.M."/>
            <person name="Andrzejewski T.M."/>
            <person name="Davidsen T.M."/>
            <person name="Wayne K.J."/>
            <person name="Tettelin H."/>
            <person name="Glass J.I."/>
            <person name="Rusch D."/>
            <person name="Podicherti R."/>
            <person name="Tsui H.-C.T."/>
            <person name="Winkler M.E."/>
        </authorList>
    </citation>
    <scope>NUCLEOTIDE SEQUENCE</scope>
</reference>
<dbReference type="EMBL" id="UINC01158756">
    <property type="protein sequence ID" value="SVD56465.1"/>
    <property type="molecule type" value="Genomic_DNA"/>
</dbReference>
<name>A0A382WDN5_9ZZZZ</name>
<accession>A0A382WDN5</accession>
<sequence>MKAILMLLSILAAGPLWAQASRENSAGIRLDQGSAPGSGGLQRSIIGLEAYREVIE</sequence>
<feature type="non-terminal residue" evidence="1">
    <location>
        <position position="56"/>
    </location>
</feature>
<gene>
    <name evidence="1" type="ORF">METZ01_LOCUS409319</name>
</gene>
<dbReference type="AlphaFoldDB" id="A0A382WDN5"/>